<accession>A0AAV6WDT6</accession>
<evidence type="ECO:0000313" key="3">
    <source>
        <dbReference type="Proteomes" id="UP000826271"/>
    </source>
</evidence>
<sequence length="234" mass="27299">METPCCYPPTDSDQSHPWLMVSQGMKRHTFYSISENQYFERCVPEFCDKQVAPTSYEWVTLFDHSISPIHCCLFNSESREKIQIPPIELPPESKRHLFYRCILSKPPNDPDCHVLLLPNDNFRLFCRLGDDKFVRRSNTFGDDYFSIATNFNGKLYAWMRRFVGSYSLVEVDFVGQELILKQLVNDNGQPCQISLPTKGCCFNDYLVESCGELLLVNKLSDWRLQKVKHFKISK</sequence>
<comment type="caution">
    <text evidence="2">The sequence shown here is derived from an EMBL/GenBank/DDBJ whole genome shotgun (WGS) entry which is preliminary data.</text>
</comment>
<protein>
    <recommendedName>
        <fullName evidence="1">KIB1-4 beta-propeller domain-containing protein</fullName>
    </recommendedName>
</protein>
<dbReference type="Pfam" id="PF03478">
    <property type="entry name" value="Beta-prop_KIB1-4"/>
    <property type="match status" value="1"/>
</dbReference>
<dbReference type="Proteomes" id="UP000826271">
    <property type="component" value="Unassembled WGS sequence"/>
</dbReference>
<proteinExistence type="predicted"/>
<dbReference type="PANTHER" id="PTHR40891">
    <property type="entry name" value="DUF295 DOMAIN-CONTAINING PROTEIN"/>
    <property type="match status" value="1"/>
</dbReference>
<dbReference type="EMBL" id="WHWC01000017">
    <property type="protein sequence ID" value="KAG8366537.1"/>
    <property type="molecule type" value="Genomic_DNA"/>
</dbReference>
<organism evidence="2 3">
    <name type="scientific">Buddleja alternifolia</name>
    <dbReference type="NCBI Taxonomy" id="168488"/>
    <lineage>
        <taxon>Eukaryota</taxon>
        <taxon>Viridiplantae</taxon>
        <taxon>Streptophyta</taxon>
        <taxon>Embryophyta</taxon>
        <taxon>Tracheophyta</taxon>
        <taxon>Spermatophyta</taxon>
        <taxon>Magnoliopsida</taxon>
        <taxon>eudicotyledons</taxon>
        <taxon>Gunneridae</taxon>
        <taxon>Pentapetalae</taxon>
        <taxon>asterids</taxon>
        <taxon>lamiids</taxon>
        <taxon>Lamiales</taxon>
        <taxon>Scrophulariaceae</taxon>
        <taxon>Buddlejeae</taxon>
        <taxon>Buddleja</taxon>
    </lineage>
</organism>
<feature type="domain" description="KIB1-4 beta-propeller" evidence="1">
    <location>
        <begin position="30"/>
        <end position="234"/>
    </location>
</feature>
<evidence type="ECO:0000259" key="1">
    <source>
        <dbReference type="Pfam" id="PF03478"/>
    </source>
</evidence>
<evidence type="ECO:0000313" key="2">
    <source>
        <dbReference type="EMBL" id="KAG8366537.1"/>
    </source>
</evidence>
<name>A0AAV6WDT6_9LAMI</name>
<dbReference type="PANTHER" id="PTHR40891:SF1">
    <property type="entry name" value="DUF295 DOMAIN-CONTAINING PROTEIN"/>
    <property type="match status" value="1"/>
</dbReference>
<gene>
    <name evidence="2" type="ORF">BUALT_Bualt17G0090200</name>
</gene>
<keyword evidence="3" id="KW-1185">Reference proteome</keyword>
<dbReference type="InterPro" id="IPR005174">
    <property type="entry name" value="KIB1-4_b-propeller"/>
</dbReference>
<dbReference type="AlphaFoldDB" id="A0AAV6WDT6"/>
<reference evidence="2" key="1">
    <citation type="submission" date="2019-10" db="EMBL/GenBank/DDBJ databases">
        <authorList>
            <person name="Zhang R."/>
            <person name="Pan Y."/>
            <person name="Wang J."/>
            <person name="Ma R."/>
            <person name="Yu S."/>
        </authorList>
    </citation>
    <scope>NUCLEOTIDE SEQUENCE</scope>
    <source>
        <strain evidence="2">LA-IB0</strain>
        <tissue evidence="2">Leaf</tissue>
    </source>
</reference>